<accession>A0AAD7ZDJ5</accession>
<protein>
    <recommendedName>
        <fullName evidence="10">TGF-beta family profile domain-containing protein</fullName>
    </recommendedName>
</protein>
<dbReference type="SUPFAM" id="SSF57501">
    <property type="entry name" value="Cystine-knot cytokines"/>
    <property type="match status" value="1"/>
</dbReference>
<feature type="domain" description="TGF-beta family profile" evidence="10">
    <location>
        <begin position="181"/>
        <end position="301"/>
    </location>
</feature>
<evidence type="ECO:0000256" key="3">
    <source>
        <dbReference type="ARBA" id="ARBA00022525"/>
    </source>
</evidence>
<keyword evidence="7" id="KW-0325">Glycoprotein</keyword>
<name>A0AAD7ZDJ5_DIPPU</name>
<dbReference type="GO" id="GO:0005615">
    <property type="term" value="C:extracellular space"/>
    <property type="evidence" value="ECO:0007669"/>
    <property type="project" value="TreeGrafter"/>
</dbReference>
<proteinExistence type="inferred from homology"/>
<evidence type="ECO:0000313" key="12">
    <source>
        <dbReference type="Proteomes" id="UP001233999"/>
    </source>
</evidence>
<dbReference type="InterPro" id="IPR001839">
    <property type="entry name" value="TGF-b_C"/>
</dbReference>
<keyword evidence="6" id="KW-1015">Disulfide bond</keyword>
<dbReference type="EMBL" id="JASPKZ010008873">
    <property type="protein sequence ID" value="KAJ9578568.1"/>
    <property type="molecule type" value="Genomic_DNA"/>
</dbReference>
<dbReference type="InterPro" id="IPR015615">
    <property type="entry name" value="TGF-beta-rel"/>
</dbReference>
<feature type="non-terminal residue" evidence="11">
    <location>
        <position position="301"/>
    </location>
</feature>
<dbReference type="AlphaFoldDB" id="A0AAD7ZDJ5"/>
<organism evidence="11 12">
    <name type="scientific">Diploptera punctata</name>
    <name type="common">Pacific beetle cockroach</name>
    <dbReference type="NCBI Taxonomy" id="6984"/>
    <lineage>
        <taxon>Eukaryota</taxon>
        <taxon>Metazoa</taxon>
        <taxon>Ecdysozoa</taxon>
        <taxon>Arthropoda</taxon>
        <taxon>Hexapoda</taxon>
        <taxon>Insecta</taxon>
        <taxon>Pterygota</taxon>
        <taxon>Neoptera</taxon>
        <taxon>Polyneoptera</taxon>
        <taxon>Dictyoptera</taxon>
        <taxon>Blattodea</taxon>
        <taxon>Blaberoidea</taxon>
        <taxon>Blaberidae</taxon>
        <taxon>Diplopterinae</taxon>
        <taxon>Diploptera</taxon>
    </lineage>
</organism>
<comment type="similarity">
    <text evidence="2 8">Belongs to the TGF-beta family.</text>
</comment>
<dbReference type="PANTHER" id="PTHR11848">
    <property type="entry name" value="TGF-BETA FAMILY"/>
    <property type="match status" value="1"/>
</dbReference>
<comment type="caution">
    <text evidence="11">The sequence shown here is derived from an EMBL/GenBank/DDBJ whole genome shotgun (WGS) entry which is preliminary data.</text>
</comment>
<dbReference type="PROSITE" id="PS51362">
    <property type="entry name" value="TGF_BETA_2"/>
    <property type="match status" value="1"/>
</dbReference>
<reference evidence="11" key="1">
    <citation type="journal article" date="2023" name="IScience">
        <title>Live-bearing cockroach genome reveals convergent evolutionary mechanisms linked to viviparity in insects and beyond.</title>
        <authorList>
            <person name="Fouks B."/>
            <person name="Harrison M.C."/>
            <person name="Mikhailova A.A."/>
            <person name="Marchal E."/>
            <person name="English S."/>
            <person name="Carruthers M."/>
            <person name="Jennings E.C."/>
            <person name="Chiamaka E.L."/>
            <person name="Frigard R.A."/>
            <person name="Pippel M."/>
            <person name="Attardo G.M."/>
            <person name="Benoit J.B."/>
            <person name="Bornberg-Bauer E."/>
            <person name="Tobe S.S."/>
        </authorList>
    </citation>
    <scope>NUCLEOTIDE SEQUENCE</scope>
    <source>
        <strain evidence="11">Stay&amp;Tobe</strain>
    </source>
</reference>
<keyword evidence="3" id="KW-0964">Secreted</keyword>
<dbReference type="FunFam" id="2.10.90.10:FF:000001">
    <property type="entry name" value="Bone morphogenetic protein 4"/>
    <property type="match status" value="1"/>
</dbReference>
<evidence type="ECO:0000256" key="2">
    <source>
        <dbReference type="ARBA" id="ARBA00006656"/>
    </source>
</evidence>
<evidence type="ECO:0000256" key="6">
    <source>
        <dbReference type="ARBA" id="ARBA00023157"/>
    </source>
</evidence>
<dbReference type="Proteomes" id="UP001233999">
    <property type="component" value="Unassembled WGS sequence"/>
</dbReference>
<evidence type="ECO:0000256" key="5">
    <source>
        <dbReference type="ARBA" id="ARBA00023030"/>
    </source>
</evidence>
<sequence>VDRRIRASILGPELNLMKTTGENRHLLMFEIPSSSHGESLQSAELRFLLTTVQRRSANTSEMTPGMERLIHVFLLEKARMLELGVQHVYHNRSDTWISFNVTLAMRRPKSLSILRLMVLIRTVSNNQQLDLTLALHEDVQPLLLLSYSTLHLIFPFINLRSKRDAAEDYEEESNNIWDDDRSPVETTTQRRNRKQRNTCRRKPLYVDFAEIHYDTWIVAPNGYEAFQCTGKCFFPVSEHLSPTKHAIVQTLLHSVAPGKAPRACCVPTKLEPISVLYVDERGVLTYRFSYQDMVVAECGCR</sequence>
<keyword evidence="12" id="KW-1185">Reference proteome</keyword>
<dbReference type="InterPro" id="IPR029034">
    <property type="entry name" value="Cystine-knot_cytokine"/>
</dbReference>
<evidence type="ECO:0000256" key="7">
    <source>
        <dbReference type="ARBA" id="ARBA00023180"/>
    </source>
</evidence>
<dbReference type="CDD" id="cd13767">
    <property type="entry name" value="TGF_beta_BMP9_like"/>
    <property type="match status" value="1"/>
</dbReference>
<keyword evidence="4" id="KW-0732">Signal</keyword>
<evidence type="ECO:0000256" key="1">
    <source>
        <dbReference type="ARBA" id="ARBA00004613"/>
    </source>
</evidence>
<comment type="subcellular location">
    <subcellularLocation>
        <location evidence="1">Secreted</location>
    </subcellularLocation>
</comment>
<dbReference type="PROSITE" id="PS00250">
    <property type="entry name" value="TGF_BETA_1"/>
    <property type="match status" value="1"/>
</dbReference>
<evidence type="ECO:0000256" key="4">
    <source>
        <dbReference type="ARBA" id="ARBA00022729"/>
    </source>
</evidence>
<evidence type="ECO:0000256" key="9">
    <source>
        <dbReference type="SAM" id="MobiDB-lite"/>
    </source>
</evidence>
<dbReference type="PANTHER" id="PTHR11848:SF307">
    <property type="entry name" value="BONE MORPHOGENETIC PROTEIN 10"/>
    <property type="match status" value="1"/>
</dbReference>
<evidence type="ECO:0000313" key="11">
    <source>
        <dbReference type="EMBL" id="KAJ9578568.1"/>
    </source>
</evidence>
<reference evidence="11" key="2">
    <citation type="submission" date="2023-05" db="EMBL/GenBank/DDBJ databases">
        <authorList>
            <person name="Fouks B."/>
        </authorList>
    </citation>
    <scope>NUCLEOTIDE SEQUENCE</scope>
    <source>
        <strain evidence="11">Stay&amp;Tobe</strain>
        <tissue evidence="11">Testes</tissue>
    </source>
</reference>
<dbReference type="Gene3D" id="2.10.90.10">
    <property type="entry name" value="Cystine-knot cytokines"/>
    <property type="match status" value="1"/>
</dbReference>
<evidence type="ECO:0000259" key="10">
    <source>
        <dbReference type="PROSITE" id="PS51362"/>
    </source>
</evidence>
<feature type="region of interest" description="Disordered" evidence="9">
    <location>
        <begin position="171"/>
        <end position="196"/>
    </location>
</feature>
<keyword evidence="5 8" id="KW-0339">Growth factor</keyword>
<gene>
    <name evidence="11" type="ORF">L9F63_005218</name>
</gene>
<dbReference type="InterPro" id="IPR017948">
    <property type="entry name" value="TGFb_CS"/>
</dbReference>
<evidence type="ECO:0000256" key="8">
    <source>
        <dbReference type="RuleBase" id="RU000354"/>
    </source>
</evidence>
<dbReference type="GO" id="GO:0008083">
    <property type="term" value="F:growth factor activity"/>
    <property type="evidence" value="ECO:0007669"/>
    <property type="project" value="UniProtKB-KW"/>
</dbReference>
<dbReference type="SMART" id="SM00204">
    <property type="entry name" value="TGFB"/>
    <property type="match status" value="1"/>
</dbReference>
<dbReference type="Pfam" id="PF00019">
    <property type="entry name" value="TGF_beta"/>
    <property type="match status" value="1"/>
</dbReference>
<dbReference type="GO" id="GO:0005125">
    <property type="term" value="F:cytokine activity"/>
    <property type="evidence" value="ECO:0007669"/>
    <property type="project" value="TreeGrafter"/>
</dbReference>